<accession>A0ABR2JKN4</accession>
<feature type="domain" description="Initiator binding" evidence="1">
    <location>
        <begin position="28"/>
        <end position="151"/>
    </location>
</feature>
<name>A0ABR2JKN4_9EUKA</name>
<evidence type="ECO:0000313" key="2">
    <source>
        <dbReference type="EMBL" id="KAK8878446.1"/>
    </source>
</evidence>
<dbReference type="Proteomes" id="UP001470230">
    <property type="component" value="Unassembled WGS sequence"/>
</dbReference>
<gene>
    <name evidence="2" type="ORF">M9Y10_005219</name>
</gene>
<dbReference type="EMBL" id="JAPFFF010000011">
    <property type="protein sequence ID" value="KAK8878446.1"/>
    <property type="molecule type" value="Genomic_DNA"/>
</dbReference>
<organism evidence="2 3">
    <name type="scientific">Tritrichomonas musculus</name>
    <dbReference type="NCBI Taxonomy" id="1915356"/>
    <lineage>
        <taxon>Eukaryota</taxon>
        <taxon>Metamonada</taxon>
        <taxon>Parabasalia</taxon>
        <taxon>Tritrichomonadida</taxon>
        <taxon>Tritrichomonadidae</taxon>
        <taxon>Tritrichomonas</taxon>
    </lineage>
</organism>
<proteinExistence type="predicted"/>
<protein>
    <recommendedName>
        <fullName evidence="1">Initiator binding domain-containing protein</fullName>
    </recommendedName>
</protein>
<dbReference type="InterPro" id="IPR018845">
    <property type="entry name" value="Initiator-bd"/>
</dbReference>
<sequence>MAASLSPIQSSDGLTPAPATFWNSLSQDDKNEYLRLRQSFHNGQKISSKDRRIVTFRKELNIVLQYLERSPENMEARCILIGVCFVGPLICVNTRQLKSFLSRCKSSINGSFQQLGYVALKTKAKARNCCVAVLPSLQNHQTVLRQWTVRVAGEEAPFCFVSSFSYVGLPDITDEDLFDEKPKPIRSNSSHLNTSSLMFPHQFLPQQQQSILNNPLMNDANFNNNQKTVTFGNIYQNQPLQNPPNGLMNYGISNPQNHLINTQPTANAMPNNNAPTISFRPKMIEDDLPSLSIDSDDFNNIGSPLSFNSNSNNFLNNNFPPMTSSLSLDCFVDYDTDWMNANVGNSNLIRNDDDNMQTNDLIGFSGDIDQQPLSPLDYSTKMSFQKVMSSGMKRSQSAFSIADDWDLFSDHI</sequence>
<keyword evidence="3" id="KW-1185">Reference proteome</keyword>
<dbReference type="Pfam" id="PF10416">
    <property type="entry name" value="IBD"/>
    <property type="match status" value="1"/>
</dbReference>
<evidence type="ECO:0000313" key="3">
    <source>
        <dbReference type="Proteomes" id="UP001470230"/>
    </source>
</evidence>
<reference evidence="2 3" key="1">
    <citation type="submission" date="2024-04" db="EMBL/GenBank/DDBJ databases">
        <title>Tritrichomonas musculus Genome.</title>
        <authorList>
            <person name="Alves-Ferreira E."/>
            <person name="Grigg M."/>
            <person name="Lorenzi H."/>
            <person name="Galac M."/>
        </authorList>
    </citation>
    <scope>NUCLEOTIDE SEQUENCE [LARGE SCALE GENOMIC DNA]</scope>
    <source>
        <strain evidence="2 3">EAF2021</strain>
    </source>
</reference>
<evidence type="ECO:0000259" key="1">
    <source>
        <dbReference type="Pfam" id="PF10416"/>
    </source>
</evidence>
<comment type="caution">
    <text evidence="2">The sequence shown here is derived from an EMBL/GenBank/DDBJ whole genome shotgun (WGS) entry which is preliminary data.</text>
</comment>